<name>A0A840AUX8_9HYPH</name>
<dbReference type="SMART" id="SM00530">
    <property type="entry name" value="HTH_XRE"/>
    <property type="match status" value="1"/>
</dbReference>
<dbReference type="Proteomes" id="UP000553963">
    <property type="component" value="Unassembled WGS sequence"/>
</dbReference>
<protein>
    <submittedName>
        <fullName evidence="2">Transcriptional regulator with XRE-family HTH domain</fullName>
    </submittedName>
</protein>
<dbReference type="AlphaFoldDB" id="A0A840AUX8"/>
<dbReference type="InterPro" id="IPR001387">
    <property type="entry name" value="Cro/C1-type_HTH"/>
</dbReference>
<evidence type="ECO:0000313" key="2">
    <source>
        <dbReference type="EMBL" id="MBB3932601.1"/>
    </source>
</evidence>
<dbReference type="PROSITE" id="PS50943">
    <property type="entry name" value="HTH_CROC1"/>
    <property type="match status" value="1"/>
</dbReference>
<dbReference type="Pfam" id="PF01381">
    <property type="entry name" value="HTH_3"/>
    <property type="match status" value="1"/>
</dbReference>
<feature type="domain" description="HTH cro/C1-type" evidence="1">
    <location>
        <begin position="18"/>
        <end position="72"/>
    </location>
</feature>
<dbReference type="GO" id="GO:0003677">
    <property type="term" value="F:DNA binding"/>
    <property type="evidence" value="ECO:0007669"/>
    <property type="project" value="InterPro"/>
</dbReference>
<evidence type="ECO:0000313" key="3">
    <source>
        <dbReference type="Proteomes" id="UP000553963"/>
    </source>
</evidence>
<comment type="caution">
    <text evidence="2">The sequence shown here is derived from an EMBL/GenBank/DDBJ whole genome shotgun (WGS) entry which is preliminary data.</text>
</comment>
<gene>
    <name evidence="2" type="ORF">GGR25_003659</name>
</gene>
<reference evidence="2 3" key="1">
    <citation type="submission" date="2020-08" db="EMBL/GenBank/DDBJ databases">
        <title>Genomic Encyclopedia of Type Strains, Phase IV (KMG-IV): sequencing the most valuable type-strain genomes for metagenomic binning, comparative biology and taxonomic classification.</title>
        <authorList>
            <person name="Goeker M."/>
        </authorList>
    </citation>
    <scope>NUCLEOTIDE SEQUENCE [LARGE SCALE GENOMIC DNA]</scope>
    <source>
        <strain evidence="2 3">DSM 25966</strain>
    </source>
</reference>
<dbReference type="EMBL" id="JACIDS010000004">
    <property type="protein sequence ID" value="MBB3932601.1"/>
    <property type="molecule type" value="Genomic_DNA"/>
</dbReference>
<dbReference type="SUPFAM" id="SSF47413">
    <property type="entry name" value="lambda repressor-like DNA-binding domains"/>
    <property type="match status" value="1"/>
</dbReference>
<proteinExistence type="predicted"/>
<dbReference type="Gene3D" id="1.10.260.40">
    <property type="entry name" value="lambda repressor-like DNA-binding domains"/>
    <property type="match status" value="1"/>
</dbReference>
<sequence>MSPRERARIAAEQLPDRLKAARSMAGLTQDEVVAKADISSVTLSKLETGVNRPNFEIMIALAYALDASPNFLAGWDAQPNPSQPSDRRRLLIRLNAVANQLPDEWIDMLISIAEKAASQQNL</sequence>
<accession>A0A840AUX8</accession>
<evidence type="ECO:0000259" key="1">
    <source>
        <dbReference type="PROSITE" id="PS50943"/>
    </source>
</evidence>
<dbReference type="RefSeq" id="WP_183400212.1">
    <property type="nucleotide sequence ID" value="NZ_JACIDS010000004.1"/>
</dbReference>
<organism evidence="2 3">
    <name type="scientific">Kaistia hirudinis</name>
    <dbReference type="NCBI Taxonomy" id="1293440"/>
    <lineage>
        <taxon>Bacteria</taxon>
        <taxon>Pseudomonadati</taxon>
        <taxon>Pseudomonadota</taxon>
        <taxon>Alphaproteobacteria</taxon>
        <taxon>Hyphomicrobiales</taxon>
        <taxon>Kaistiaceae</taxon>
        <taxon>Kaistia</taxon>
    </lineage>
</organism>
<keyword evidence="3" id="KW-1185">Reference proteome</keyword>
<dbReference type="CDD" id="cd00093">
    <property type="entry name" value="HTH_XRE"/>
    <property type="match status" value="1"/>
</dbReference>
<dbReference type="InterPro" id="IPR010982">
    <property type="entry name" value="Lambda_DNA-bd_dom_sf"/>
</dbReference>